<proteinExistence type="inferred from homology"/>
<dbReference type="Proteomes" id="UP000294575">
    <property type="component" value="Unassembled WGS sequence"/>
</dbReference>
<sequence length="255" mass="29440">MRRPMNRLLLASALLLALPLASAQQYEFTRPLERLTFSDELEQYQFERATLGALKVSDPLEQLNRRIYHFNYKFDQHVFLPTVRTYRKVTPRPLRSGISNAYANLKEVPTIANSLLQLKGKRAMHSTARLLFNSIFGVAGLWDVASKMGLEPVKEDFGQTLGHYGVPPGPYLMLPFLGPSSLRDTGGLVTDFLLERDINWLDYPETSRRQPALYGLEVIDTRHTTELRYGQLNSPFEYEKIRYIYIKARELQIRD</sequence>
<keyword evidence="4" id="KW-0449">Lipoprotein</keyword>
<dbReference type="EMBL" id="SNYK01000002">
    <property type="protein sequence ID" value="TDQ39412.1"/>
    <property type="molecule type" value="Genomic_DNA"/>
</dbReference>
<dbReference type="Pfam" id="PF04333">
    <property type="entry name" value="MlaA"/>
    <property type="match status" value="1"/>
</dbReference>
<dbReference type="GO" id="GO:0016020">
    <property type="term" value="C:membrane"/>
    <property type="evidence" value="ECO:0007669"/>
    <property type="project" value="InterPro"/>
</dbReference>
<evidence type="ECO:0000313" key="5">
    <source>
        <dbReference type="Proteomes" id="UP000294575"/>
    </source>
</evidence>
<dbReference type="GO" id="GO:0120010">
    <property type="term" value="P:intermembrane phospholipid transfer"/>
    <property type="evidence" value="ECO:0007669"/>
    <property type="project" value="TreeGrafter"/>
</dbReference>
<gene>
    <name evidence="4" type="ORF">DFQ45_102104</name>
</gene>
<evidence type="ECO:0000256" key="2">
    <source>
        <dbReference type="ARBA" id="ARBA00022729"/>
    </source>
</evidence>
<feature type="signal peptide" evidence="3">
    <location>
        <begin position="1"/>
        <end position="23"/>
    </location>
</feature>
<keyword evidence="5" id="KW-1185">Reference proteome</keyword>
<organism evidence="4 5">
    <name type="scientific">Thiopseudomonas denitrificans</name>
    <dbReference type="NCBI Taxonomy" id="1501432"/>
    <lineage>
        <taxon>Bacteria</taxon>
        <taxon>Pseudomonadati</taxon>
        <taxon>Pseudomonadota</taxon>
        <taxon>Gammaproteobacteria</taxon>
        <taxon>Pseudomonadales</taxon>
        <taxon>Pseudomonadaceae</taxon>
        <taxon>Thiopseudomonas</taxon>
    </lineage>
</organism>
<evidence type="ECO:0000256" key="3">
    <source>
        <dbReference type="SAM" id="SignalP"/>
    </source>
</evidence>
<evidence type="ECO:0000313" key="4">
    <source>
        <dbReference type="EMBL" id="TDQ39412.1"/>
    </source>
</evidence>
<comment type="similarity">
    <text evidence="1">Belongs to the MlaA family.</text>
</comment>
<comment type="caution">
    <text evidence="4">The sequence shown here is derived from an EMBL/GenBank/DDBJ whole genome shotgun (WGS) entry which is preliminary data.</text>
</comment>
<accession>A0A4R6U252</accession>
<feature type="chain" id="PRO_5020304653" evidence="3">
    <location>
        <begin position="24"/>
        <end position="255"/>
    </location>
</feature>
<reference evidence="4 5" key="1">
    <citation type="submission" date="2019-03" db="EMBL/GenBank/DDBJ databases">
        <title>Genomic Encyclopedia of Type Strains, Phase IV (KMG-IV): sequencing the most valuable type-strain genomes for metagenomic binning, comparative biology and taxonomic classification.</title>
        <authorList>
            <person name="Goeker M."/>
        </authorList>
    </citation>
    <scope>NUCLEOTIDE SEQUENCE [LARGE SCALE GENOMIC DNA]</scope>
    <source>
        <strain evidence="4 5">DSM 28679</strain>
    </source>
</reference>
<name>A0A4R6U252_9GAMM</name>
<dbReference type="AlphaFoldDB" id="A0A4R6U252"/>
<dbReference type="InterPro" id="IPR007428">
    <property type="entry name" value="MlaA"/>
</dbReference>
<protein>
    <submittedName>
        <fullName evidence="4">Phospholipid-binding lipoprotein MlaA</fullName>
    </submittedName>
</protein>
<evidence type="ECO:0000256" key="1">
    <source>
        <dbReference type="ARBA" id="ARBA00010634"/>
    </source>
</evidence>
<dbReference type="PANTHER" id="PTHR30035:SF3">
    <property type="entry name" value="INTERMEMBRANE PHOSPHOLIPID TRANSPORT SYSTEM LIPOPROTEIN MLAA"/>
    <property type="match status" value="1"/>
</dbReference>
<dbReference type="PRINTS" id="PR01805">
    <property type="entry name" value="VACJLIPOPROT"/>
</dbReference>
<keyword evidence="2 3" id="KW-0732">Signal</keyword>
<dbReference type="PANTHER" id="PTHR30035">
    <property type="entry name" value="LIPOPROTEIN VACJ-RELATED"/>
    <property type="match status" value="1"/>
</dbReference>